<evidence type="ECO:0000256" key="1">
    <source>
        <dbReference type="SAM" id="Phobius"/>
    </source>
</evidence>
<dbReference type="Proteomes" id="UP000244225">
    <property type="component" value="Unassembled WGS sequence"/>
</dbReference>
<gene>
    <name evidence="2" type="ORF">C8N40_109191</name>
</gene>
<dbReference type="RefSeq" id="WP_108213092.1">
    <property type="nucleotide sequence ID" value="NZ_QBKI01000009.1"/>
</dbReference>
<dbReference type="EMBL" id="QBKI01000009">
    <property type="protein sequence ID" value="PTX15093.1"/>
    <property type="molecule type" value="Genomic_DNA"/>
</dbReference>
<dbReference type="AlphaFoldDB" id="A0A2T5YEF4"/>
<sequence length="164" mass="17747">MLSDIPWSQFFLVAAAALLLYYLAIALLFYRQNIKRLLTRTYLRTGLPAPRQSPPQASMMGAASAEAVPPLFTAGDLQVAPAAGAGQQDYPPEAAAILEEVASLLESAAEERMDKAEFLSLLRLLDERHMPTEAGSQAVQRFLLEQGAGKLSFPLTAADLTERG</sequence>
<reference evidence="2 3" key="1">
    <citation type="submission" date="2018-04" db="EMBL/GenBank/DDBJ databases">
        <title>Genomic Encyclopedia of Archaeal and Bacterial Type Strains, Phase II (KMG-II): from individual species to whole genera.</title>
        <authorList>
            <person name="Goeker M."/>
        </authorList>
    </citation>
    <scope>NUCLEOTIDE SEQUENCE [LARGE SCALE GENOMIC DNA]</scope>
    <source>
        <strain evidence="2 3">DSM 100162</strain>
    </source>
</reference>
<organism evidence="2 3">
    <name type="scientific">Pontibacter mucosus</name>
    <dbReference type="NCBI Taxonomy" id="1649266"/>
    <lineage>
        <taxon>Bacteria</taxon>
        <taxon>Pseudomonadati</taxon>
        <taxon>Bacteroidota</taxon>
        <taxon>Cytophagia</taxon>
        <taxon>Cytophagales</taxon>
        <taxon>Hymenobacteraceae</taxon>
        <taxon>Pontibacter</taxon>
    </lineage>
</organism>
<comment type="caution">
    <text evidence="2">The sequence shown here is derived from an EMBL/GenBank/DDBJ whole genome shotgun (WGS) entry which is preliminary data.</text>
</comment>
<accession>A0A2T5YEF4</accession>
<keyword evidence="1" id="KW-0812">Transmembrane</keyword>
<feature type="transmembrane region" description="Helical" evidence="1">
    <location>
        <begin position="6"/>
        <end position="30"/>
    </location>
</feature>
<protein>
    <submittedName>
        <fullName evidence="2">Uncharacterized protein</fullName>
    </submittedName>
</protein>
<proteinExistence type="predicted"/>
<dbReference type="OrthoDB" id="853941at2"/>
<name>A0A2T5YEF4_9BACT</name>
<keyword evidence="3" id="KW-1185">Reference proteome</keyword>
<evidence type="ECO:0000313" key="3">
    <source>
        <dbReference type="Proteomes" id="UP000244225"/>
    </source>
</evidence>
<keyword evidence="1" id="KW-1133">Transmembrane helix</keyword>
<keyword evidence="1" id="KW-0472">Membrane</keyword>
<evidence type="ECO:0000313" key="2">
    <source>
        <dbReference type="EMBL" id="PTX15093.1"/>
    </source>
</evidence>